<evidence type="ECO:0000313" key="2">
    <source>
        <dbReference type="Proteomes" id="UP000244224"/>
    </source>
</evidence>
<reference evidence="1 2" key="1">
    <citation type="submission" date="2018-04" db="EMBL/GenBank/DDBJ databases">
        <title>Genomic Encyclopedia of Archaeal and Bacterial Type Strains, Phase II (KMG-II): from individual species to whole genera.</title>
        <authorList>
            <person name="Goeker M."/>
        </authorList>
    </citation>
    <scope>NUCLEOTIDE SEQUENCE [LARGE SCALE GENOMIC DNA]</scope>
    <source>
        <strain evidence="1 2">DSM 21823</strain>
    </source>
</reference>
<sequence length="284" mass="30379">MFFPFAKDEPEPPVVTLSIPNGLQERFLDQLRLAYRVSNKSGSGPEEIGIRIAADGGVATLSYPKGGAAGDLVLLAAARTDAGLIAPAAEGVENRRNDPMSHVYRGAWVDHLLAGGHPADLAAFSKHEHARLEKAGLAALSLVAGGETDQGAWVRVTGRDASLLATRLGETAVSRWIENRFDRPSEAGEAMPDFYLLVDDPGAPTRAHVTLAAAREGDLEAGLEVRMIAPAGHATGYRNDSPYPEFAEAIETLRRVEGLALRPNWMGRELDPTREDPSEDGPGM</sequence>
<proteinExistence type="predicted"/>
<organism evidence="1 2">
    <name type="scientific">Gemmobacter caeni</name>
    <dbReference type="NCBI Taxonomy" id="589035"/>
    <lineage>
        <taxon>Bacteria</taxon>
        <taxon>Pseudomonadati</taxon>
        <taxon>Pseudomonadota</taxon>
        <taxon>Alphaproteobacteria</taxon>
        <taxon>Rhodobacterales</taxon>
        <taxon>Paracoccaceae</taxon>
        <taxon>Gemmobacter</taxon>
    </lineage>
</organism>
<comment type="caution">
    <text evidence="1">The sequence shown here is derived from an EMBL/GenBank/DDBJ whole genome shotgun (WGS) entry which is preliminary data.</text>
</comment>
<gene>
    <name evidence="1" type="ORF">C8N34_10264</name>
</gene>
<evidence type="ECO:0000313" key="1">
    <source>
        <dbReference type="EMBL" id="PTX52286.1"/>
    </source>
</evidence>
<keyword evidence="2" id="KW-1185">Reference proteome</keyword>
<dbReference type="AlphaFoldDB" id="A0A2T6B8A2"/>
<dbReference type="Proteomes" id="UP000244224">
    <property type="component" value="Unassembled WGS sequence"/>
</dbReference>
<dbReference type="RefSeq" id="WP_108127607.1">
    <property type="nucleotide sequence ID" value="NZ_QBKP01000002.1"/>
</dbReference>
<dbReference type="OrthoDB" id="10019273at2"/>
<accession>A0A2T6B8A2</accession>
<dbReference type="EMBL" id="QBKP01000002">
    <property type="protein sequence ID" value="PTX52286.1"/>
    <property type="molecule type" value="Genomic_DNA"/>
</dbReference>
<protein>
    <submittedName>
        <fullName evidence="1">Uncharacterized protein</fullName>
    </submittedName>
</protein>
<name>A0A2T6B8A2_9RHOB</name>